<evidence type="ECO:0000313" key="2">
    <source>
        <dbReference type="Proteomes" id="UP000321935"/>
    </source>
</evidence>
<proteinExistence type="predicted"/>
<dbReference type="Proteomes" id="UP000321935">
    <property type="component" value="Unassembled WGS sequence"/>
</dbReference>
<dbReference type="OrthoDB" id="814028at2"/>
<dbReference type="PROSITE" id="PS51257">
    <property type="entry name" value="PROKAR_LIPOPROTEIN"/>
    <property type="match status" value="1"/>
</dbReference>
<gene>
    <name evidence="1" type="ORF">ESV85_14720</name>
</gene>
<dbReference type="InterPro" id="IPR011047">
    <property type="entry name" value="Quinoprotein_ADH-like_sf"/>
</dbReference>
<organism evidence="1 2">
    <name type="scientific">Algoriphagus aquimarinus</name>
    <dbReference type="NCBI Taxonomy" id="237018"/>
    <lineage>
        <taxon>Bacteria</taxon>
        <taxon>Pseudomonadati</taxon>
        <taxon>Bacteroidota</taxon>
        <taxon>Cytophagia</taxon>
        <taxon>Cytophagales</taxon>
        <taxon>Cyclobacteriaceae</taxon>
        <taxon>Algoriphagus</taxon>
    </lineage>
</organism>
<dbReference type="SUPFAM" id="SSF50998">
    <property type="entry name" value="Quinoprotein alcohol dehydrogenase-like"/>
    <property type="match status" value="1"/>
</dbReference>
<comment type="caution">
    <text evidence="1">The sequence shown here is derived from an EMBL/GenBank/DDBJ whole genome shotgun (WGS) entry which is preliminary data.</text>
</comment>
<dbReference type="AlphaFoldDB" id="A0A5C7AQ52"/>
<protein>
    <recommendedName>
        <fullName evidence="3">LVIVD repeat-containing protein</fullName>
    </recommendedName>
</protein>
<evidence type="ECO:0000313" key="1">
    <source>
        <dbReference type="EMBL" id="TXE07972.1"/>
    </source>
</evidence>
<accession>A0A5C7AQ52</accession>
<name>A0A5C7AQ52_9BACT</name>
<dbReference type="EMBL" id="VORW01000011">
    <property type="protein sequence ID" value="TXE07972.1"/>
    <property type="molecule type" value="Genomic_DNA"/>
</dbReference>
<dbReference type="RefSeq" id="WP_146918852.1">
    <property type="nucleotide sequence ID" value="NZ_VORW01000011.1"/>
</dbReference>
<evidence type="ECO:0008006" key="3">
    <source>
        <dbReference type="Google" id="ProtNLM"/>
    </source>
</evidence>
<sequence length="542" mass="56766">MKKYHLLSLLAVIAFYSCNDSSDPIGDGPSIAKNITINTDSQSLTTRVKRDNTGVMALIDPDLPTGRLLEVASHLPIIMVSQVEAPVFNGQTLKATHVDIDGDYAYVSYNTEGSTYLGAVDIFDITNLYSPVITEQAIFTDADISSLEYKNGILYLAAAVNIDVNTDVTSPANLITVSVAGGKFISDFVYTSLPSYVATDVANTNSNTAVTSGNDGVIGLFDGSHKPGSSSQMGDLRAVAFGSEKLAVLSGTSGVHILDPSSLSEVINIPMPADVAGAKRTLDIDNGNLYVAEGAKGAGIYKMTDGSLIQKLPIPNNPEDVDPSDIVTNAVSVDKNLLFMANGAAGISISDVADLAAIKSLGVLDLDGSSNFLRNEEEFVFVAAGHVGLQILKINKSVGSTDASCAGLPNYNGTAYLNINMYESAAYSGSSVLKAVNIGGSFLFCGSLAIEQNLNINSDAIMTVNGSFVFGQYQKNTSLNLGSLSTLKLHGNTVIYGDLKLNSGSTLEFIGEGNSITVYGSVTVNSGAQIIGKFTDTEGKLK</sequence>
<reference evidence="1 2" key="1">
    <citation type="submission" date="2019-08" db="EMBL/GenBank/DDBJ databases">
        <title>Genomes sequence of Algoriphagus aquimarinus ACAM450.</title>
        <authorList>
            <person name="Bowman J.P."/>
        </authorList>
    </citation>
    <scope>NUCLEOTIDE SEQUENCE [LARGE SCALE GENOMIC DNA]</scope>
    <source>
        <strain evidence="1 2">ACAM 450</strain>
    </source>
</reference>